<evidence type="ECO:0000256" key="1">
    <source>
        <dbReference type="SAM" id="MobiDB-lite"/>
    </source>
</evidence>
<gene>
    <name evidence="2" type="ORF">DFH07DRAFT_742226</name>
</gene>
<organism evidence="2 3">
    <name type="scientific">Mycena maculata</name>
    <dbReference type="NCBI Taxonomy" id="230809"/>
    <lineage>
        <taxon>Eukaryota</taxon>
        <taxon>Fungi</taxon>
        <taxon>Dikarya</taxon>
        <taxon>Basidiomycota</taxon>
        <taxon>Agaricomycotina</taxon>
        <taxon>Agaricomycetes</taxon>
        <taxon>Agaricomycetidae</taxon>
        <taxon>Agaricales</taxon>
        <taxon>Marasmiineae</taxon>
        <taxon>Mycenaceae</taxon>
        <taxon>Mycena</taxon>
    </lineage>
</organism>
<sequence>MSAQFKDGSVDFHGAYPMAFDPLVSPRERVQMVTAEIREISHYRFTVRDHKKLKNGHHTRLWCSQDEARKKKFKSSDNPDIRNRDMVGMKRYRCGSFLSVRCQGGEEEDAAPTITVKLKHSGKHVSYLDISMPPAALAMIRDNVQWLTLVAMVNKVQAAFPVVTAAQIHRVWMEMSELFWHFDDDQLLLTTCTDNTNSKHLELYSIMAEHDGAGFPLLYLLLSTASSIDQDKHTKSLTAWAKCVRDKYGVDAKFAHVDKDMAEIKMLKNVWKAKISLCWWHLRHVVRTRLSSAKLATTPYDPGRAHIEFSFTNVAFVPRSQDDAGEYEGGVHDAVNPDVPPSQQPQRMTLPNVAPNSARATGPNSARATAPNSVQATATVASGAAAAMSAKASAPGNTGAVSGEEEVDEHTRRTFCPAVYREPILTMMEKHYCTHPLLPGHAHPSPEGIKRWAITQMYKFCVENDLREVWAYLWENWYRSSHWELWARSVYPEIPILKTTMILESHWRRIKQDFLHHFHMPCCDLLAWILIVKLAPTYYRKLEWLLTDTGRY</sequence>
<name>A0AAD7NDD2_9AGAR</name>
<feature type="compositionally biased region" description="Polar residues" evidence="1">
    <location>
        <begin position="344"/>
        <end position="372"/>
    </location>
</feature>
<proteinExistence type="predicted"/>
<reference evidence="2" key="1">
    <citation type="submission" date="2023-03" db="EMBL/GenBank/DDBJ databases">
        <title>Massive genome expansion in bonnet fungi (Mycena s.s.) driven by repeated elements and novel gene families across ecological guilds.</title>
        <authorList>
            <consortium name="Lawrence Berkeley National Laboratory"/>
            <person name="Harder C.B."/>
            <person name="Miyauchi S."/>
            <person name="Viragh M."/>
            <person name="Kuo A."/>
            <person name="Thoen E."/>
            <person name="Andreopoulos B."/>
            <person name="Lu D."/>
            <person name="Skrede I."/>
            <person name="Drula E."/>
            <person name="Henrissat B."/>
            <person name="Morin E."/>
            <person name="Kohler A."/>
            <person name="Barry K."/>
            <person name="LaButti K."/>
            <person name="Morin E."/>
            <person name="Salamov A."/>
            <person name="Lipzen A."/>
            <person name="Mereny Z."/>
            <person name="Hegedus B."/>
            <person name="Baldrian P."/>
            <person name="Stursova M."/>
            <person name="Weitz H."/>
            <person name="Taylor A."/>
            <person name="Grigoriev I.V."/>
            <person name="Nagy L.G."/>
            <person name="Martin F."/>
            <person name="Kauserud H."/>
        </authorList>
    </citation>
    <scope>NUCLEOTIDE SEQUENCE</scope>
    <source>
        <strain evidence="2">CBHHK188m</strain>
    </source>
</reference>
<protein>
    <recommendedName>
        <fullName evidence="4">MULE transposase domain-containing protein</fullName>
    </recommendedName>
</protein>
<evidence type="ECO:0000313" key="2">
    <source>
        <dbReference type="EMBL" id="KAJ7757209.1"/>
    </source>
</evidence>
<dbReference type="EMBL" id="JARJLG010000059">
    <property type="protein sequence ID" value="KAJ7757209.1"/>
    <property type="molecule type" value="Genomic_DNA"/>
</dbReference>
<feature type="non-terminal residue" evidence="2">
    <location>
        <position position="552"/>
    </location>
</feature>
<feature type="region of interest" description="Disordered" evidence="1">
    <location>
        <begin position="334"/>
        <end position="373"/>
    </location>
</feature>
<evidence type="ECO:0000313" key="3">
    <source>
        <dbReference type="Proteomes" id="UP001215280"/>
    </source>
</evidence>
<accession>A0AAD7NDD2</accession>
<keyword evidence="3" id="KW-1185">Reference proteome</keyword>
<dbReference type="AlphaFoldDB" id="A0AAD7NDD2"/>
<dbReference type="Proteomes" id="UP001215280">
    <property type="component" value="Unassembled WGS sequence"/>
</dbReference>
<comment type="caution">
    <text evidence="2">The sequence shown here is derived from an EMBL/GenBank/DDBJ whole genome shotgun (WGS) entry which is preliminary data.</text>
</comment>
<evidence type="ECO:0008006" key="4">
    <source>
        <dbReference type="Google" id="ProtNLM"/>
    </source>
</evidence>